<sequence>MEHGMESMQMGMAGTLETQCGQSFGADQFHKLGNYAYYAVVSSHFKQCSNIYPMGLHGPIGYSFGCFNLDLNKMGQPYPLEISYWLTVILFLHYIKYSLACQKYKLVLGTNALRSSKEFFFLAIPSALTVCSTLMDTVLSGGHLSWLVILAGLLTNPKLETLVLSICLDICTLHYFIPYGIGAEVSNEMEIVHYVTNILPLLCLSVSVDGFRGILCGKSLCELHHSDCAINIHIEKGITQ</sequence>
<reference evidence="1 2" key="1">
    <citation type="submission" date="2024-01" db="EMBL/GenBank/DDBJ databases">
        <title>The genomes of 5 underutilized Papilionoideae crops provide insights into root nodulation and disease resistanc.</title>
        <authorList>
            <person name="Jiang F."/>
        </authorList>
    </citation>
    <scope>NUCLEOTIDE SEQUENCE [LARGE SCALE GENOMIC DNA]</scope>
    <source>
        <strain evidence="1">LVBAO_FW01</strain>
        <tissue evidence="1">Leaves</tissue>
    </source>
</reference>
<evidence type="ECO:0000313" key="2">
    <source>
        <dbReference type="Proteomes" id="UP001367508"/>
    </source>
</evidence>
<dbReference type="AlphaFoldDB" id="A0AAN9QMI8"/>
<proteinExistence type="predicted"/>
<gene>
    <name evidence="1" type="ORF">VNO77_21640</name>
</gene>
<dbReference type="PANTHER" id="PTHR11206">
    <property type="entry name" value="MULTIDRUG RESISTANCE PROTEIN"/>
    <property type="match status" value="1"/>
</dbReference>
<organism evidence="1 2">
    <name type="scientific">Canavalia gladiata</name>
    <name type="common">Sword bean</name>
    <name type="synonym">Dolichos gladiatus</name>
    <dbReference type="NCBI Taxonomy" id="3824"/>
    <lineage>
        <taxon>Eukaryota</taxon>
        <taxon>Viridiplantae</taxon>
        <taxon>Streptophyta</taxon>
        <taxon>Embryophyta</taxon>
        <taxon>Tracheophyta</taxon>
        <taxon>Spermatophyta</taxon>
        <taxon>Magnoliopsida</taxon>
        <taxon>eudicotyledons</taxon>
        <taxon>Gunneridae</taxon>
        <taxon>Pentapetalae</taxon>
        <taxon>rosids</taxon>
        <taxon>fabids</taxon>
        <taxon>Fabales</taxon>
        <taxon>Fabaceae</taxon>
        <taxon>Papilionoideae</taxon>
        <taxon>50 kb inversion clade</taxon>
        <taxon>NPAAA clade</taxon>
        <taxon>indigoferoid/millettioid clade</taxon>
        <taxon>Phaseoleae</taxon>
        <taxon>Canavalia</taxon>
    </lineage>
</organism>
<dbReference type="EMBL" id="JAYMYQ010000004">
    <property type="protein sequence ID" value="KAK7340922.1"/>
    <property type="molecule type" value="Genomic_DNA"/>
</dbReference>
<keyword evidence="2" id="KW-1185">Reference proteome</keyword>
<evidence type="ECO:0000313" key="1">
    <source>
        <dbReference type="EMBL" id="KAK7340922.1"/>
    </source>
</evidence>
<protein>
    <submittedName>
        <fullName evidence="1">Uncharacterized protein</fullName>
    </submittedName>
</protein>
<comment type="caution">
    <text evidence="1">The sequence shown here is derived from an EMBL/GenBank/DDBJ whole genome shotgun (WGS) entry which is preliminary data.</text>
</comment>
<name>A0AAN9QMI8_CANGL</name>
<accession>A0AAN9QMI8</accession>
<dbReference type="Proteomes" id="UP001367508">
    <property type="component" value="Unassembled WGS sequence"/>
</dbReference>